<dbReference type="GO" id="GO:0005829">
    <property type="term" value="C:cytosol"/>
    <property type="evidence" value="ECO:0007669"/>
    <property type="project" value="TreeGrafter"/>
</dbReference>
<dbReference type="EMBL" id="FQXZ01000051">
    <property type="protein sequence ID" value="SHI87757.1"/>
    <property type="molecule type" value="Genomic_DNA"/>
</dbReference>
<evidence type="ECO:0000256" key="3">
    <source>
        <dbReference type="ARBA" id="ARBA00012261"/>
    </source>
</evidence>
<evidence type="ECO:0000256" key="7">
    <source>
        <dbReference type="ARBA" id="ARBA00048558"/>
    </source>
</evidence>
<dbReference type="Proteomes" id="UP000184608">
    <property type="component" value="Unassembled WGS sequence"/>
</dbReference>
<dbReference type="Pfam" id="PF00551">
    <property type="entry name" value="Formyl_trans_N"/>
    <property type="match status" value="1"/>
</dbReference>
<dbReference type="CDD" id="cd08704">
    <property type="entry name" value="Met_tRNA_FMT_C"/>
    <property type="match status" value="1"/>
</dbReference>
<dbReference type="RefSeq" id="WP_073606088.1">
    <property type="nucleotide sequence ID" value="NZ_FQXZ01000051.1"/>
</dbReference>
<dbReference type="PANTHER" id="PTHR11138:SF5">
    <property type="entry name" value="METHIONYL-TRNA FORMYLTRANSFERASE, MITOCHONDRIAL"/>
    <property type="match status" value="1"/>
</dbReference>
<evidence type="ECO:0000313" key="12">
    <source>
        <dbReference type="Proteomes" id="UP000184608"/>
    </source>
</evidence>
<evidence type="ECO:0000256" key="1">
    <source>
        <dbReference type="ARBA" id="ARBA00002606"/>
    </source>
</evidence>
<dbReference type="STRING" id="1216006.VA7868_04503"/>
<evidence type="ECO:0000256" key="5">
    <source>
        <dbReference type="ARBA" id="ARBA00022679"/>
    </source>
</evidence>
<dbReference type="PANTHER" id="PTHR11138">
    <property type="entry name" value="METHIONYL-TRNA FORMYLTRANSFERASE"/>
    <property type="match status" value="1"/>
</dbReference>
<dbReference type="EC" id="2.1.2.9" evidence="3 8"/>
<dbReference type="Pfam" id="PF02911">
    <property type="entry name" value="Formyl_trans_C"/>
    <property type="match status" value="1"/>
</dbReference>
<evidence type="ECO:0000313" key="11">
    <source>
        <dbReference type="EMBL" id="SHI87757.1"/>
    </source>
</evidence>
<dbReference type="InterPro" id="IPR041711">
    <property type="entry name" value="Met-tRNA-FMT_N"/>
</dbReference>
<feature type="domain" description="Formyl transferase C-terminal" evidence="10">
    <location>
        <begin position="207"/>
        <end position="303"/>
    </location>
</feature>
<sequence>MTQSLRIVFAGTPDFAARHLAALLSSEHEIIGVYTQPDRPAGRGKKLTASPVKEMAVAHQIPVYQPENFKSDDDKQVLKDLKADIMVVVAYGLLLPRAVLDTPQYGCINVHGSILPRWRGAAPIQRSIWAGDQETGVTIMQMDTGLDTGDMLDIVTTPIDPADTSASMYEKLAESGPKALLATLDKIASQQTKPVKQDDALACYAKKLSKDEAKIDWSQDAAHIERCIRAFNPWPMSFFRIADQNIKVWEAQVSPAEEDVPTGTVIRSDKTGIYIATGQGTLVLKQLQIPGKKAMAIQDILNARADWFEVGTQLS</sequence>
<dbReference type="CDD" id="cd08646">
    <property type="entry name" value="FMT_core_Met-tRNA-FMT_N"/>
    <property type="match status" value="1"/>
</dbReference>
<comment type="similarity">
    <text evidence="2 8">Belongs to the Fmt family.</text>
</comment>
<dbReference type="OrthoDB" id="9802815at2"/>
<dbReference type="Gene3D" id="3.10.25.10">
    <property type="entry name" value="Formyl transferase, C-terminal domain"/>
    <property type="match status" value="1"/>
</dbReference>
<evidence type="ECO:0000259" key="9">
    <source>
        <dbReference type="Pfam" id="PF00551"/>
    </source>
</evidence>
<comment type="catalytic activity">
    <reaction evidence="7 8">
        <text>L-methionyl-tRNA(fMet) + (6R)-10-formyltetrahydrofolate = N-formyl-L-methionyl-tRNA(fMet) + (6S)-5,6,7,8-tetrahydrofolate + H(+)</text>
        <dbReference type="Rhea" id="RHEA:24380"/>
        <dbReference type="Rhea" id="RHEA-COMP:9952"/>
        <dbReference type="Rhea" id="RHEA-COMP:9953"/>
        <dbReference type="ChEBI" id="CHEBI:15378"/>
        <dbReference type="ChEBI" id="CHEBI:57453"/>
        <dbReference type="ChEBI" id="CHEBI:78530"/>
        <dbReference type="ChEBI" id="CHEBI:78844"/>
        <dbReference type="ChEBI" id="CHEBI:195366"/>
        <dbReference type="EC" id="2.1.2.9"/>
    </reaction>
</comment>
<evidence type="ECO:0000256" key="4">
    <source>
        <dbReference type="ARBA" id="ARBA00016014"/>
    </source>
</evidence>
<dbReference type="Gene3D" id="3.40.50.170">
    <property type="entry name" value="Formyl transferase, N-terminal domain"/>
    <property type="match status" value="1"/>
</dbReference>
<name>A0A1M6EQE5_9VIBR</name>
<dbReference type="HAMAP" id="MF_00182">
    <property type="entry name" value="Formyl_trans"/>
    <property type="match status" value="1"/>
</dbReference>
<dbReference type="InterPro" id="IPR011034">
    <property type="entry name" value="Formyl_transferase-like_C_sf"/>
</dbReference>
<dbReference type="NCBIfam" id="TIGR00460">
    <property type="entry name" value="fmt"/>
    <property type="match status" value="1"/>
</dbReference>
<dbReference type="AlphaFoldDB" id="A0A1M6EQE5"/>
<keyword evidence="6 8" id="KW-0648">Protein biosynthesis</keyword>
<evidence type="ECO:0000256" key="2">
    <source>
        <dbReference type="ARBA" id="ARBA00010699"/>
    </source>
</evidence>
<comment type="function">
    <text evidence="1 8">Attaches a formyl group to the free amino group of methionyl-tRNA(fMet). The formyl group appears to play a dual role in the initiator identity of N-formylmethionyl-tRNA by promoting its recognition by IF2 and preventing the misappropriation of this tRNA by the elongation apparatus.</text>
</comment>
<evidence type="ECO:0000256" key="6">
    <source>
        <dbReference type="ARBA" id="ARBA00022917"/>
    </source>
</evidence>
<feature type="binding site" evidence="8">
    <location>
        <begin position="113"/>
        <end position="116"/>
    </location>
    <ligand>
        <name>(6S)-5,6,7,8-tetrahydrofolate</name>
        <dbReference type="ChEBI" id="CHEBI:57453"/>
    </ligand>
</feature>
<evidence type="ECO:0000259" key="10">
    <source>
        <dbReference type="Pfam" id="PF02911"/>
    </source>
</evidence>
<dbReference type="SUPFAM" id="SSF50486">
    <property type="entry name" value="FMT C-terminal domain-like"/>
    <property type="match status" value="1"/>
</dbReference>
<keyword evidence="12" id="KW-1185">Reference proteome</keyword>
<keyword evidence="5 8" id="KW-0808">Transferase</keyword>
<dbReference type="SUPFAM" id="SSF53328">
    <property type="entry name" value="Formyltransferase"/>
    <property type="match status" value="1"/>
</dbReference>
<dbReference type="FunFam" id="3.40.50.12230:FF:000001">
    <property type="entry name" value="Methionyl-tRNA formyltransferase"/>
    <property type="match status" value="1"/>
</dbReference>
<dbReference type="FunFam" id="3.40.50.170:FF:000003">
    <property type="entry name" value="Methionyl-tRNA formyltransferase"/>
    <property type="match status" value="1"/>
</dbReference>
<feature type="domain" description="Formyl transferase N-terminal" evidence="9">
    <location>
        <begin position="6"/>
        <end position="183"/>
    </location>
</feature>
<accession>A0A1M6EQE5</accession>
<dbReference type="InterPro" id="IPR005794">
    <property type="entry name" value="Fmt"/>
</dbReference>
<proteinExistence type="inferred from homology"/>
<organism evidence="11 12">
    <name type="scientific">Vibrio aerogenes CECT 7868</name>
    <dbReference type="NCBI Taxonomy" id="1216006"/>
    <lineage>
        <taxon>Bacteria</taxon>
        <taxon>Pseudomonadati</taxon>
        <taxon>Pseudomonadota</taxon>
        <taxon>Gammaproteobacteria</taxon>
        <taxon>Vibrionales</taxon>
        <taxon>Vibrionaceae</taxon>
        <taxon>Vibrio</taxon>
    </lineage>
</organism>
<dbReference type="GO" id="GO:0004479">
    <property type="term" value="F:methionyl-tRNA formyltransferase activity"/>
    <property type="evidence" value="ECO:0007669"/>
    <property type="project" value="UniProtKB-UniRule"/>
</dbReference>
<reference evidence="11 12" key="1">
    <citation type="submission" date="2016-11" db="EMBL/GenBank/DDBJ databases">
        <authorList>
            <person name="Jaros S."/>
            <person name="Januszkiewicz K."/>
            <person name="Wedrychowicz H."/>
        </authorList>
    </citation>
    <scope>NUCLEOTIDE SEQUENCE [LARGE SCALE GENOMIC DNA]</scope>
    <source>
        <strain evidence="11 12">CECT 7868</strain>
    </source>
</reference>
<dbReference type="InterPro" id="IPR036477">
    <property type="entry name" value="Formyl_transf_N_sf"/>
</dbReference>
<dbReference type="InterPro" id="IPR037022">
    <property type="entry name" value="Formyl_trans_C_sf"/>
</dbReference>
<dbReference type="InterPro" id="IPR002376">
    <property type="entry name" value="Formyl_transf_N"/>
</dbReference>
<protein>
    <recommendedName>
        <fullName evidence="4 8">Methionyl-tRNA formyltransferase</fullName>
        <ecNumber evidence="3 8">2.1.2.9</ecNumber>
    </recommendedName>
</protein>
<gene>
    <name evidence="8 11" type="primary">fmt</name>
    <name evidence="11" type="ORF">VA7868_04503</name>
</gene>
<dbReference type="InterPro" id="IPR005793">
    <property type="entry name" value="Formyl_trans_C"/>
</dbReference>
<dbReference type="InterPro" id="IPR044135">
    <property type="entry name" value="Met-tRNA-FMT_C"/>
</dbReference>
<evidence type="ECO:0000256" key="8">
    <source>
        <dbReference type="HAMAP-Rule" id="MF_00182"/>
    </source>
</evidence>